<accession>A0A6D2K653</accession>
<dbReference type="OrthoDB" id="1113074at2759"/>
<dbReference type="SUPFAM" id="SSF56672">
    <property type="entry name" value="DNA/RNA polymerases"/>
    <property type="match status" value="1"/>
</dbReference>
<dbReference type="AlphaFoldDB" id="A0A6D2K653"/>
<dbReference type="InterPro" id="IPR000477">
    <property type="entry name" value="RT_dom"/>
</dbReference>
<reference evidence="2" key="1">
    <citation type="submission" date="2020-01" db="EMBL/GenBank/DDBJ databases">
        <authorList>
            <person name="Mishra B."/>
        </authorList>
    </citation>
    <scope>NUCLEOTIDE SEQUENCE [LARGE SCALE GENOMIC DNA]</scope>
</reference>
<dbReference type="Proteomes" id="UP000467841">
    <property type="component" value="Unassembled WGS sequence"/>
</dbReference>
<gene>
    <name evidence="2" type="ORF">MERR_LOCUS34649</name>
</gene>
<name>A0A6D2K653_9BRAS</name>
<organism evidence="2 3">
    <name type="scientific">Microthlaspi erraticum</name>
    <dbReference type="NCBI Taxonomy" id="1685480"/>
    <lineage>
        <taxon>Eukaryota</taxon>
        <taxon>Viridiplantae</taxon>
        <taxon>Streptophyta</taxon>
        <taxon>Embryophyta</taxon>
        <taxon>Tracheophyta</taxon>
        <taxon>Spermatophyta</taxon>
        <taxon>Magnoliopsida</taxon>
        <taxon>eudicotyledons</taxon>
        <taxon>Gunneridae</taxon>
        <taxon>Pentapetalae</taxon>
        <taxon>rosids</taxon>
        <taxon>malvids</taxon>
        <taxon>Brassicales</taxon>
        <taxon>Brassicaceae</taxon>
        <taxon>Coluteocarpeae</taxon>
        <taxon>Microthlaspi</taxon>
    </lineage>
</organism>
<dbReference type="PANTHER" id="PTHR31635:SF196">
    <property type="entry name" value="REVERSE TRANSCRIPTASE DOMAIN-CONTAINING PROTEIN-RELATED"/>
    <property type="match status" value="1"/>
</dbReference>
<evidence type="ECO:0000259" key="1">
    <source>
        <dbReference type="PROSITE" id="PS50878"/>
    </source>
</evidence>
<sequence length="151" mass="16829">MVEGYFKGKCGLRQGDPLSPYIFVIAMNYLSLILNKAAEEGKFAYHHECDASKLIHLCFADDLLIFMEGSLDSVQNVLQVLHEFQLRSGLAVSVQKSSFFASNIPQEECDLIKFSTGMPQGTLPVRSLVVDRPSWVNLEPCFVEVRSVVLG</sequence>
<keyword evidence="3" id="KW-1185">Reference proteome</keyword>
<feature type="domain" description="Reverse transcriptase" evidence="1">
    <location>
        <begin position="1"/>
        <end position="116"/>
    </location>
</feature>
<dbReference type="PROSITE" id="PS50878">
    <property type="entry name" value="RT_POL"/>
    <property type="match status" value="1"/>
</dbReference>
<comment type="caution">
    <text evidence="2">The sequence shown here is derived from an EMBL/GenBank/DDBJ whole genome shotgun (WGS) entry which is preliminary data.</text>
</comment>
<dbReference type="EMBL" id="CACVBM020001373">
    <property type="protein sequence ID" value="CAA7047414.1"/>
    <property type="molecule type" value="Genomic_DNA"/>
</dbReference>
<evidence type="ECO:0000313" key="3">
    <source>
        <dbReference type="Proteomes" id="UP000467841"/>
    </source>
</evidence>
<proteinExistence type="predicted"/>
<dbReference type="PANTHER" id="PTHR31635">
    <property type="entry name" value="REVERSE TRANSCRIPTASE DOMAIN-CONTAINING PROTEIN-RELATED"/>
    <property type="match status" value="1"/>
</dbReference>
<dbReference type="Pfam" id="PF00078">
    <property type="entry name" value="RVT_1"/>
    <property type="match status" value="1"/>
</dbReference>
<protein>
    <recommendedName>
        <fullName evidence="1">Reverse transcriptase domain-containing protein</fullName>
    </recommendedName>
</protein>
<evidence type="ECO:0000313" key="2">
    <source>
        <dbReference type="EMBL" id="CAA7047414.1"/>
    </source>
</evidence>
<dbReference type="InterPro" id="IPR043502">
    <property type="entry name" value="DNA/RNA_pol_sf"/>
</dbReference>